<reference evidence="3" key="1">
    <citation type="submission" date="2022-11" db="UniProtKB">
        <authorList>
            <consortium name="WormBaseParasite"/>
        </authorList>
    </citation>
    <scope>IDENTIFICATION</scope>
</reference>
<keyword evidence="2" id="KW-1185">Reference proteome</keyword>
<evidence type="ECO:0000313" key="3">
    <source>
        <dbReference type="WBParaSite" id="nRc.2.0.1.t12840-RA"/>
    </source>
</evidence>
<name>A0A915IFA6_ROMCU</name>
<sequence length="177" mass="19931">MPNEKILRGNTLHRSPPRVASAGNLLNLGDGDQQQHAARDPVILDQTPVRVQPLKQQPMHITPRDAGVPIDNQLVIAIKQQEAGSANPNPDADGLPPGNIKRLPPWVELAGPKRDVLRPEIQPNLDEVDPKIERHRLERIRQDQEQLRQPERAPELSNQEFAMQLRELKRTVKPCST</sequence>
<protein>
    <submittedName>
        <fullName evidence="3">Uncharacterized protein</fullName>
    </submittedName>
</protein>
<feature type="region of interest" description="Disordered" evidence="1">
    <location>
        <begin position="141"/>
        <end position="161"/>
    </location>
</feature>
<dbReference type="AlphaFoldDB" id="A0A915IFA6"/>
<dbReference type="WBParaSite" id="nRc.2.0.1.t12840-RA">
    <property type="protein sequence ID" value="nRc.2.0.1.t12840-RA"/>
    <property type="gene ID" value="nRc.2.0.1.g12840"/>
</dbReference>
<feature type="compositionally biased region" description="Basic and acidic residues" evidence="1">
    <location>
        <begin position="141"/>
        <end position="154"/>
    </location>
</feature>
<feature type="region of interest" description="Disordered" evidence="1">
    <location>
        <begin position="1"/>
        <end position="40"/>
    </location>
</feature>
<evidence type="ECO:0000313" key="2">
    <source>
        <dbReference type="Proteomes" id="UP000887565"/>
    </source>
</evidence>
<proteinExistence type="predicted"/>
<feature type="region of interest" description="Disordered" evidence="1">
    <location>
        <begin position="81"/>
        <end position="103"/>
    </location>
</feature>
<organism evidence="2 3">
    <name type="scientific">Romanomermis culicivorax</name>
    <name type="common">Nematode worm</name>
    <dbReference type="NCBI Taxonomy" id="13658"/>
    <lineage>
        <taxon>Eukaryota</taxon>
        <taxon>Metazoa</taxon>
        <taxon>Ecdysozoa</taxon>
        <taxon>Nematoda</taxon>
        <taxon>Enoplea</taxon>
        <taxon>Dorylaimia</taxon>
        <taxon>Mermithida</taxon>
        <taxon>Mermithoidea</taxon>
        <taxon>Mermithidae</taxon>
        <taxon>Romanomermis</taxon>
    </lineage>
</organism>
<dbReference type="Proteomes" id="UP000887565">
    <property type="component" value="Unplaced"/>
</dbReference>
<evidence type="ECO:0000256" key="1">
    <source>
        <dbReference type="SAM" id="MobiDB-lite"/>
    </source>
</evidence>
<accession>A0A915IFA6</accession>